<gene>
    <name evidence="1" type="ORF">HWA77_04455</name>
</gene>
<accession>A0A850QSV7</accession>
<dbReference type="EMBL" id="JABXOR010000275">
    <property type="protein sequence ID" value="NVO99457.1"/>
    <property type="molecule type" value="Genomic_DNA"/>
</dbReference>
<name>A0A850QSV7_PHODD</name>
<proteinExistence type="predicted"/>
<evidence type="ECO:0000313" key="1">
    <source>
        <dbReference type="EMBL" id="NVO99457.1"/>
    </source>
</evidence>
<sequence length="55" mass="6618">MLSLVQQRFNAFVNGKKLYDGNKPPLEIWSSFVSKLRELNDRKPDEEVEEWLFFQ</sequence>
<evidence type="ECO:0000313" key="2">
    <source>
        <dbReference type="Proteomes" id="UP000533429"/>
    </source>
</evidence>
<dbReference type="Proteomes" id="UP000533429">
    <property type="component" value="Unassembled WGS sequence"/>
</dbReference>
<comment type="caution">
    <text evidence="1">The sequence shown here is derived from an EMBL/GenBank/DDBJ whole genome shotgun (WGS) entry which is preliminary data.</text>
</comment>
<protein>
    <submittedName>
        <fullName evidence="1">Uncharacterized protein</fullName>
    </submittedName>
</protein>
<dbReference type="AlphaFoldDB" id="A0A850QSV7"/>
<organism evidence="1 2">
    <name type="scientific">Photobacterium damselae subsp. damselae</name>
    <name type="common">Listonella damsela</name>
    <dbReference type="NCBI Taxonomy" id="85581"/>
    <lineage>
        <taxon>Bacteria</taxon>
        <taxon>Pseudomonadati</taxon>
        <taxon>Pseudomonadota</taxon>
        <taxon>Gammaproteobacteria</taxon>
        <taxon>Vibrionales</taxon>
        <taxon>Vibrionaceae</taxon>
        <taxon>Photobacterium</taxon>
    </lineage>
</organism>
<reference evidence="1 2" key="1">
    <citation type="submission" date="2020-06" db="EMBL/GenBank/DDBJ databases">
        <title>Photobacterium damselae subsp. damselae comparative genomics.</title>
        <authorList>
            <person name="Osorio C.R."/>
        </authorList>
    </citation>
    <scope>NUCLEOTIDE SEQUENCE [LARGE SCALE GENOMIC DNA]</scope>
    <source>
        <strain evidence="1 2">TW250/03</strain>
    </source>
</reference>